<sequence length="86" mass="9681">MFFHHVAGFSESALHFGCMTDMESTPSCTIINWHHLTNFSAGNCKRISKGFGWWFNMGLCYIPSLAHWTPVLLLAGVQGVEYIIES</sequence>
<organism evidence="1 2">
    <name type="scientific">Theobroma cacao</name>
    <name type="common">Cacao</name>
    <name type="synonym">Cocoa</name>
    <dbReference type="NCBI Taxonomy" id="3641"/>
    <lineage>
        <taxon>Eukaryota</taxon>
        <taxon>Viridiplantae</taxon>
        <taxon>Streptophyta</taxon>
        <taxon>Embryophyta</taxon>
        <taxon>Tracheophyta</taxon>
        <taxon>Spermatophyta</taxon>
        <taxon>Magnoliopsida</taxon>
        <taxon>eudicotyledons</taxon>
        <taxon>Gunneridae</taxon>
        <taxon>Pentapetalae</taxon>
        <taxon>rosids</taxon>
        <taxon>malvids</taxon>
        <taxon>Malvales</taxon>
        <taxon>Malvaceae</taxon>
        <taxon>Byttnerioideae</taxon>
        <taxon>Theobroma</taxon>
    </lineage>
</organism>
<evidence type="ECO:0000313" key="2">
    <source>
        <dbReference type="Proteomes" id="UP000026915"/>
    </source>
</evidence>
<keyword evidence="2" id="KW-1185">Reference proteome</keyword>
<proteinExistence type="predicted"/>
<dbReference type="AlphaFoldDB" id="A0A061DG63"/>
<gene>
    <name evidence="1" type="ORF">TCM_000527</name>
</gene>
<dbReference type="Proteomes" id="UP000026915">
    <property type="component" value="Chromosome 1"/>
</dbReference>
<dbReference type="HOGENOM" id="CLU_2502434_0_0_1"/>
<dbReference type="Gramene" id="EOX91285">
    <property type="protein sequence ID" value="EOX91285"/>
    <property type="gene ID" value="TCM_000527"/>
</dbReference>
<reference evidence="1 2" key="1">
    <citation type="journal article" date="2013" name="Genome Biol.">
        <title>The genome sequence of the most widely cultivated cacao type and its use to identify candidate genes regulating pod color.</title>
        <authorList>
            <person name="Motamayor J.C."/>
            <person name="Mockaitis K."/>
            <person name="Schmutz J."/>
            <person name="Haiminen N."/>
            <person name="Iii D.L."/>
            <person name="Cornejo O."/>
            <person name="Findley S.D."/>
            <person name="Zheng P."/>
            <person name="Utro F."/>
            <person name="Royaert S."/>
            <person name="Saski C."/>
            <person name="Jenkins J."/>
            <person name="Podicheti R."/>
            <person name="Zhao M."/>
            <person name="Scheffler B.E."/>
            <person name="Stack J.C."/>
            <person name="Feltus F.A."/>
            <person name="Mustiga G.M."/>
            <person name="Amores F."/>
            <person name="Phillips W."/>
            <person name="Marelli J.P."/>
            <person name="May G.D."/>
            <person name="Shapiro H."/>
            <person name="Ma J."/>
            <person name="Bustamante C.D."/>
            <person name="Schnell R.J."/>
            <person name="Main D."/>
            <person name="Gilbert D."/>
            <person name="Parida L."/>
            <person name="Kuhn D.N."/>
        </authorList>
    </citation>
    <scope>NUCLEOTIDE SEQUENCE [LARGE SCALE GENOMIC DNA]</scope>
    <source>
        <strain evidence="2">cv. Matina 1-6</strain>
    </source>
</reference>
<name>A0A061DG63_THECC</name>
<dbReference type="EMBL" id="CM001879">
    <property type="protein sequence ID" value="EOX91285.1"/>
    <property type="molecule type" value="Genomic_DNA"/>
</dbReference>
<dbReference type="InParanoid" id="A0A061DG63"/>
<protein>
    <submittedName>
        <fullName evidence="1">Uncharacterized protein</fullName>
    </submittedName>
</protein>
<accession>A0A061DG63</accession>
<evidence type="ECO:0000313" key="1">
    <source>
        <dbReference type="EMBL" id="EOX91285.1"/>
    </source>
</evidence>